<dbReference type="EMBL" id="GL379791">
    <property type="protein sequence ID" value="EGT52107.1"/>
    <property type="molecule type" value="Genomic_DNA"/>
</dbReference>
<evidence type="ECO:0000313" key="3">
    <source>
        <dbReference type="Proteomes" id="UP000008068"/>
    </source>
</evidence>
<evidence type="ECO:0000313" key="2">
    <source>
        <dbReference type="EMBL" id="EGT52107.1"/>
    </source>
</evidence>
<sequence length="115" mass="13285">MSLIGLGDIVPTNLIWFSVYCLFFLICDVLSNQIFYFCQARVRFFFHCLARKVLLWKSDDNDFGVETTVSLQNVPVVNTQCMPSLVMDCEKEELDKDEKLLSSLTSLSKEQLLFQ</sequence>
<dbReference type="Proteomes" id="UP000008068">
    <property type="component" value="Unassembled WGS sequence"/>
</dbReference>
<feature type="transmembrane region" description="Helical" evidence="1">
    <location>
        <begin position="15"/>
        <end position="37"/>
    </location>
</feature>
<accession>G0MEM4</accession>
<dbReference type="OMA" id="VMDCEKE"/>
<dbReference type="HOGENOM" id="CLU_2322467_0_0_1"/>
<keyword evidence="3" id="KW-1185">Reference proteome</keyword>
<keyword evidence="1" id="KW-0472">Membrane</keyword>
<organism evidence="3">
    <name type="scientific">Caenorhabditis brenneri</name>
    <name type="common">Nematode worm</name>
    <dbReference type="NCBI Taxonomy" id="135651"/>
    <lineage>
        <taxon>Eukaryota</taxon>
        <taxon>Metazoa</taxon>
        <taxon>Ecdysozoa</taxon>
        <taxon>Nematoda</taxon>
        <taxon>Chromadorea</taxon>
        <taxon>Rhabditida</taxon>
        <taxon>Rhabditina</taxon>
        <taxon>Rhabditomorpha</taxon>
        <taxon>Rhabditoidea</taxon>
        <taxon>Rhabditidae</taxon>
        <taxon>Peloderinae</taxon>
        <taxon>Caenorhabditis</taxon>
    </lineage>
</organism>
<proteinExistence type="predicted"/>
<reference evidence="3" key="1">
    <citation type="submission" date="2011-07" db="EMBL/GenBank/DDBJ databases">
        <authorList>
            <consortium name="Caenorhabditis brenneri Sequencing and Analysis Consortium"/>
            <person name="Wilson R.K."/>
        </authorList>
    </citation>
    <scope>NUCLEOTIDE SEQUENCE [LARGE SCALE GENOMIC DNA]</scope>
    <source>
        <strain evidence="3">PB2801</strain>
    </source>
</reference>
<gene>
    <name evidence="2" type="ORF">CAEBREN_23523</name>
</gene>
<dbReference type="FunCoup" id="G0MEM4">
    <property type="interactions" value="155"/>
</dbReference>
<name>G0MEM4_CAEBE</name>
<dbReference type="STRING" id="135651.G0MEM4"/>
<dbReference type="OrthoDB" id="5867164at2759"/>
<dbReference type="AlphaFoldDB" id="G0MEM4"/>
<keyword evidence="1" id="KW-0812">Transmembrane</keyword>
<keyword evidence="1" id="KW-1133">Transmembrane helix</keyword>
<protein>
    <submittedName>
        <fullName evidence="2">Uncharacterized protein</fullName>
    </submittedName>
</protein>
<dbReference type="InParanoid" id="G0MEM4"/>
<evidence type="ECO:0000256" key="1">
    <source>
        <dbReference type="SAM" id="Phobius"/>
    </source>
</evidence>
<dbReference type="eggNOG" id="KOG1418">
    <property type="taxonomic scope" value="Eukaryota"/>
</dbReference>